<dbReference type="PANTHER" id="PTHR43553">
    <property type="entry name" value="HEAVY METAL TRANSPORTER"/>
    <property type="match status" value="1"/>
</dbReference>
<dbReference type="InterPro" id="IPR003593">
    <property type="entry name" value="AAA+_ATPase"/>
</dbReference>
<evidence type="ECO:0000256" key="4">
    <source>
        <dbReference type="ARBA" id="ARBA00022475"/>
    </source>
</evidence>
<evidence type="ECO:0000256" key="1">
    <source>
        <dbReference type="ARBA" id="ARBA00004202"/>
    </source>
</evidence>
<evidence type="ECO:0000256" key="8">
    <source>
        <dbReference type="ARBA" id="ARBA00023136"/>
    </source>
</evidence>
<organism evidence="10 11">
    <name type="scientific">Candidatus Phytoplasma melaleucae</name>
    <dbReference type="NCBI Taxonomy" id="2982630"/>
    <lineage>
        <taxon>Bacteria</taxon>
        <taxon>Bacillati</taxon>
        <taxon>Mycoplasmatota</taxon>
        <taxon>Mollicutes</taxon>
        <taxon>Acholeplasmatales</taxon>
        <taxon>Acholeplasmataceae</taxon>
        <taxon>Candidatus Phytoplasma</taxon>
    </lineage>
</organism>
<evidence type="ECO:0000256" key="3">
    <source>
        <dbReference type="ARBA" id="ARBA00022448"/>
    </source>
</evidence>
<protein>
    <submittedName>
        <fullName evidence="10">ATP-binding cassette domain-containing protein</fullName>
    </submittedName>
</protein>
<evidence type="ECO:0000256" key="2">
    <source>
        <dbReference type="ARBA" id="ARBA00005417"/>
    </source>
</evidence>
<evidence type="ECO:0000256" key="5">
    <source>
        <dbReference type="ARBA" id="ARBA00022741"/>
    </source>
</evidence>
<evidence type="ECO:0000256" key="6">
    <source>
        <dbReference type="ARBA" id="ARBA00022840"/>
    </source>
</evidence>
<dbReference type="RefSeq" id="WP_304515302.1">
    <property type="nucleotide sequence ID" value="NZ_JAOSID010000004.1"/>
</dbReference>
<reference evidence="10 11" key="1">
    <citation type="journal article" date="2023" name="Int. J. Syst. Evol. Microbiol.">
        <title>The observation of taxonomic boundaries for the 16SrII and 16SrXXV phytoplasmas using genome-based delimitation.</title>
        <authorList>
            <person name="Rodrigues Jardim B."/>
            <person name="Tran-Nguyen L.T.T."/>
            <person name="Gambley C."/>
            <person name="Al-Sadi A.M."/>
            <person name="Al-Subhi A.M."/>
            <person name="Foissac X."/>
            <person name="Salar P."/>
            <person name="Cai H."/>
            <person name="Yang J.Y."/>
            <person name="Davis R."/>
            <person name="Jones L."/>
            <person name="Rodoni B."/>
            <person name="Constable F.E."/>
        </authorList>
    </citation>
    <scope>NUCLEOTIDE SEQUENCE [LARGE SCALE GENOMIC DNA]</scope>
    <source>
        <strain evidence="10">BAWM-155c</strain>
    </source>
</reference>
<feature type="domain" description="ABC transporter" evidence="9">
    <location>
        <begin position="3"/>
        <end position="244"/>
    </location>
</feature>
<comment type="subcellular location">
    <subcellularLocation>
        <location evidence="1">Cell membrane</location>
        <topology evidence="1">Peripheral membrane protein</topology>
    </subcellularLocation>
</comment>
<keyword evidence="3" id="KW-0813">Transport</keyword>
<dbReference type="InterPro" id="IPR003439">
    <property type="entry name" value="ABC_transporter-like_ATP-bd"/>
</dbReference>
<accession>A0ABT9DE24</accession>
<comment type="similarity">
    <text evidence="2">Belongs to the ABC transporter superfamily.</text>
</comment>
<dbReference type="PANTHER" id="PTHR43553:SF27">
    <property type="entry name" value="ENERGY-COUPLING FACTOR TRANSPORTER ATP-BINDING PROTEIN ECFA2"/>
    <property type="match status" value="1"/>
</dbReference>
<name>A0ABT9DE24_9MOLU</name>
<proteinExistence type="inferred from homology"/>
<gene>
    <name evidence="10" type="ORF">OC680_01200</name>
</gene>
<dbReference type="EMBL" id="JAOSID010000004">
    <property type="protein sequence ID" value="MDO8168098.1"/>
    <property type="molecule type" value="Genomic_DNA"/>
</dbReference>
<evidence type="ECO:0000256" key="7">
    <source>
        <dbReference type="ARBA" id="ARBA00022967"/>
    </source>
</evidence>
<dbReference type="CDD" id="cd03225">
    <property type="entry name" value="ABC_cobalt_CbiO_domain1"/>
    <property type="match status" value="1"/>
</dbReference>
<dbReference type="Gene3D" id="3.40.50.300">
    <property type="entry name" value="P-loop containing nucleotide triphosphate hydrolases"/>
    <property type="match status" value="1"/>
</dbReference>
<dbReference type="InterPro" id="IPR015856">
    <property type="entry name" value="ABC_transpr_CbiO/EcfA_su"/>
</dbReference>
<dbReference type="Proteomes" id="UP001172036">
    <property type="component" value="Unassembled WGS sequence"/>
</dbReference>
<dbReference type="SUPFAM" id="SSF52540">
    <property type="entry name" value="P-loop containing nucleoside triphosphate hydrolases"/>
    <property type="match status" value="1"/>
</dbReference>
<keyword evidence="11" id="KW-1185">Reference proteome</keyword>
<dbReference type="InterPro" id="IPR017871">
    <property type="entry name" value="ABC_transporter-like_CS"/>
</dbReference>
<dbReference type="Pfam" id="PF00005">
    <property type="entry name" value="ABC_tran"/>
    <property type="match status" value="1"/>
</dbReference>
<dbReference type="InterPro" id="IPR050095">
    <property type="entry name" value="ECF_ABC_transporter_ATP-bd"/>
</dbReference>
<evidence type="ECO:0000313" key="10">
    <source>
        <dbReference type="EMBL" id="MDO8168098.1"/>
    </source>
</evidence>
<evidence type="ECO:0000313" key="11">
    <source>
        <dbReference type="Proteomes" id="UP001172036"/>
    </source>
</evidence>
<dbReference type="SMART" id="SM00382">
    <property type="entry name" value="AAA"/>
    <property type="match status" value="1"/>
</dbReference>
<dbReference type="PROSITE" id="PS00211">
    <property type="entry name" value="ABC_TRANSPORTER_1"/>
    <property type="match status" value="1"/>
</dbReference>
<keyword evidence="8" id="KW-0472">Membrane</keyword>
<keyword evidence="4" id="KW-1003">Cell membrane</keyword>
<dbReference type="GO" id="GO:0005524">
    <property type="term" value="F:ATP binding"/>
    <property type="evidence" value="ECO:0007669"/>
    <property type="project" value="UniProtKB-KW"/>
</dbReference>
<dbReference type="PROSITE" id="PS50893">
    <property type="entry name" value="ABC_TRANSPORTER_2"/>
    <property type="match status" value="1"/>
</dbReference>
<evidence type="ECO:0000259" key="9">
    <source>
        <dbReference type="PROSITE" id="PS50893"/>
    </source>
</evidence>
<keyword evidence="7" id="KW-1278">Translocase</keyword>
<comment type="caution">
    <text evidence="10">The sequence shown here is derived from an EMBL/GenBank/DDBJ whole genome shotgun (WGS) entry which is preliminary data.</text>
</comment>
<keyword evidence="6 10" id="KW-0067">ATP-binding</keyword>
<keyword evidence="5" id="KW-0547">Nucleotide-binding</keyword>
<dbReference type="InterPro" id="IPR027417">
    <property type="entry name" value="P-loop_NTPase"/>
</dbReference>
<sequence length="288" mass="33650">MAIQFKNVTFYYKKKEKYAIQNINLTINQQNEFIAIIGPIGSGKSTLVQMMNGLLLPSEGHLEVFHQKISAKNSSKKLTTLRKKIGLIFQFPEYQLFETTVLKDVMFTLNNFKQTNEVIKKISIDALNKVGITSDLFYKSPFQLSSGQQRKVAIAGILVMNPFILILDEPTRGLDNRSQLEIMHVLKQMYQNEKKTIIFITHDMDLVAEYANRVIFLEKGEIIFDGMKDDFFSHKKFSELELYEPQTFKISRLLEKKLNISFYPTYSYKNLLEYLRKFYQKDNIDNDD</sequence>